<keyword evidence="1" id="KW-0805">Transcription regulation</keyword>
<organism evidence="5 6">
    <name type="scientific">Halanaerobium saccharolyticum subsp. saccharolyticum DSM 6643</name>
    <dbReference type="NCBI Taxonomy" id="1293054"/>
    <lineage>
        <taxon>Bacteria</taxon>
        <taxon>Bacillati</taxon>
        <taxon>Bacillota</taxon>
        <taxon>Clostridia</taxon>
        <taxon>Halanaerobiales</taxon>
        <taxon>Halanaerobiaceae</taxon>
        <taxon>Halanaerobium</taxon>
    </lineage>
</organism>
<dbReference type="InterPro" id="IPR029016">
    <property type="entry name" value="GAF-like_dom_sf"/>
</dbReference>
<evidence type="ECO:0000313" key="6">
    <source>
        <dbReference type="Proteomes" id="UP000012063"/>
    </source>
</evidence>
<dbReference type="GO" id="GO:0003677">
    <property type="term" value="F:DNA binding"/>
    <property type="evidence" value="ECO:0007669"/>
    <property type="project" value="UniProtKB-KW"/>
</dbReference>
<dbReference type="Pfam" id="PF00196">
    <property type="entry name" value="GerE"/>
    <property type="match status" value="1"/>
</dbReference>
<dbReference type="RefSeq" id="WP_005488986.1">
    <property type="nucleotide sequence ID" value="NZ_CAUI01000019.1"/>
</dbReference>
<dbReference type="PANTHER" id="PTHR44688:SF16">
    <property type="entry name" value="DNA-BINDING TRANSCRIPTIONAL ACTIVATOR DEVR_DOSR"/>
    <property type="match status" value="1"/>
</dbReference>
<evidence type="ECO:0000313" key="5">
    <source>
        <dbReference type="EMBL" id="CCU79673.1"/>
    </source>
</evidence>
<keyword evidence="3" id="KW-0804">Transcription</keyword>
<dbReference type="PANTHER" id="PTHR44688">
    <property type="entry name" value="DNA-BINDING TRANSCRIPTIONAL ACTIVATOR DEVR_DOSR"/>
    <property type="match status" value="1"/>
</dbReference>
<accession>M5E269</accession>
<dbReference type="PROSITE" id="PS50043">
    <property type="entry name" value="HTH_LUXR_2"/>
    <property type="match status" value="1"/>
</dbReference>
<name>M5E269_9FIRM</name>
<protein>
    <recommendedName>
        <fullName evidence="4">HTH luxR-type domain-containing protein</fullName>
    </recommendedName>
</protein>
<dbReference type="InterPro" id="IPR000792">
    <property type="entry name" value="Tscrpt_reg_LuxR_C"/>
</dbReference>
<dbReference type="eggNOG" id="COG3284">
    <property type="taxonomic scope" value="Bacteria"/>
</dbReference>
<feature type="domain" description="HTH luxR-type" evidence="4">
    <location>
        <begin position="185"/>
        <end position="250"/>
    </location>
</feature>
<evidence type="ECO:0000256" key="2">
    <source>
        <dbReference type="ARBA" id="ARBA00023125"/>
    </source>
</evidence>
<dbReference type="SUPFAM" id="SSF46894">
    <property type="entry name" value="C-terminal effector domain of the bipartite response regulators"/>
    <property type="match status" value="1"/>
</dbReference>
<dbReference type="STRING" id="1293054.HSACCH_01507"/>
<comment type="caution">
    <text evidence="5">The sequence shown here is derived from an EMBL/GenBank/DDBJ whole genome shotgun (WGS) entry which is preliminary data.</text>
</comment>
<dbReference type="AlphaFoldDB" id="M5E269"/>
<keyword evidence="2" id="KW-0238">DNA-binding</keyword>
<dbReference type="SMART" id="SM00421">
    <property type="entry name" value="HTH_LUXR"/>
    <property type="match status" value="1"/>
</dbReference>
<evidence type="ECO:0000256" key="3">
    <source>
        <dbReference type="ARBA" id="ARBA00023163"/>
    </source>
</evidence>
<dbReference type="Gene3D" id="1.10.10.10">
    <property type="entry name" value="Winged helix-like DNA-binding domain superfamily/Winged helix DNA-binding domain"/>
    <property type="match status" value="1"/>
</dbReference>
<dbReference type="InterPro" id="IPR036388">
    <property type="entry name" value="WH-like_DNA-bd_sf"/>
</dbReference>
<dbReference type="CDD" id="cd06170">
    <property type="entry name" value="LuxR_C_like"/>
    <property type="match status" value="1"/>
</dbReference>
<proteinExistence type="predicted"/>
<dbReference type="PRINTS" id="PR00038">
    <property type="entry name" value="HTHLUXR"/>
</dbReference>
<evidence type="ECO:0000256" key="1">
    <source>
        <dbReference type="ARBA" id="ARBA00023015"/>
    </source>
</evidence>
<evidence type="ECO:0000259" key="4">
    <source>
        <dbReference type="PROSITE" id="PS50043"/>
    </source>
</evidence>
<dbReference type="OrthoDB" id="1954582at2"/>
<dbReference type="Proteomes" id="UP000012063">
    <property type="component" value="Unassembled WGS sequence"/>
</dbReference>
<sequence length="258" mass="29809">MLSSLKNSWFRCYQMGISKKINFPQETAAREILEQSHNSNEKLIKSFNHNVEYIVKNYHLDNNCYLLFDEKGILIKSYIPKKIKKISYLDKLKEGVYFTEKSCGTNSVSLAMETEETVCFLGDENYCEFLQHWMSITAPVKTNNKSAYLCILNDNLTKNKKEDLRLILELLRSKISNDLNSINYYKENSDSLTEIRSKILKLSANGLTIKEISENLNLSEAAIKYHRNKICQKLCAANIVQAIARSIKMGYLHLDTIH</sequence>
<dbReference type="InterPro" id="IPR016032">
    <property type="entry name" value="Sig_transdc_resp-reg_C-effctor"/>
</dbReference>
<dbReference type="EMBL" id="CAUI01000019">
    <property type="protein sequence ID" value="CCU79673.1"/>
    <property type="molecule type" value="Genomic_DNA"/>
</dbReference>
<dbReference type="GO" id="GO:0006355">
    <property type="term" value="P:regulation of DNA-templated transcription"/>
    <property type="evidence" value="ECO:0007669"/>
    <property type="project" value="InterPro"/>
</dbReference>
<gene>
    <name evidence="5" type="ORF">HSACCH_01507</name>
</gene>
<dbReference type="InParanoid" id="M5E269"/>
<reference evidence="6" key="1">
    <citation type="journal article" date="2013" name="Genome Announc.">
        <title>Genome Sequence of Halanaerobium saccharolyticum subsp. saccharolyticum Strain DSM 6643T, a Halophilic Hydrogen-Producing Bacterium.</title>
        <authorList>
            <person name="Kivisto A."/>
            <person name="Larjo A."/>
            <person name="Ciranna A."/>
            <person name="Santala V."/>
            <person name="Roos C."/>
            <person name="Karp M."/>
        </authorList>
    </citation>
    <scope>NUCLEOTIDE SEQUENCE [LARGE SCALE GENOMIC DNA]</scope>
    <source>
        <strain evidence="6">DSM 6643</strain>
    </source>
</reference>
<dbReference type="Gene3D" id="3.30.450.40">
    <property type="match status" value="1"/>
</dbReference>
<keyword evidence="6" id="KW-1185">Reference proteome</keyword>